<evidence type="ECO:0000313" key="5">
    <source>
        <dbReference type="EMBL" id="MXV15410.1"/>
    </source>
</evidence>
<dbReference type="InterPro" id="IPR000683">
    <property type="entry name" value="Gfo/Idh/MocA-like_OxRdtase_N"/>
</dbReference>
<evidence type="ECO:0000313" key="6">
    <source>
        <dbReference type="Proteomes" id="UP000451233"/>
    </source>
</evidence>
<evidence type="ECO:0000259" key="4">
    <source>
        <dbReference type="Pfam" id="PF22725"/>
    </source>
</evidence>
<sequence length="337" mass="37249">MQPISTGILSYGMSGRIFHAPFVAAHPGFKFHSVTERSVKKVNERYPGVISYDDVASLLADDALELVIVNTPNDTHYPLAKQALLAGKHVLVEKPFAATAVEGKELFSLAREMDRHVMVYQNRRWDSDFQSVKSVIESGELGKLIEVNFRFDRYRREISVKKFKEELVPATGLTYDLGPHLLDQVISLFGKPLQSRKVTGTFREGSKVDDYMSFQLTFEGNVNVFVTSSLLTAKPLPSFVIHGANGSFIKDRVDVQEAQLDAGTLPTDASYGVEHAGSEGALTVVAPDGTKTTSAITAPKGNYMGLFDAVHVQIRNGVPYPVKEEQVIWQLELLQMS</sequence>
<evidence type="ECO:0000256" key="2">
    <source>
        <dbReference type="ARBA" id="ARBA00023002"/>
    </source>
</evidence>
<dbReference type="Pfam" id="PF01408">
    <property type="entry name" value="GFO_IDH_MocA"/>
    <property type="match status" value="1"/>
</dbReference>
<protein>
    <submittedName>
        <fullName evidence="5">Gfo/Idh/MocA family oxidoreductase</fullName>
    </submittedName>
</protein>
<dbReference type="Pfam" id="PF22725">
    <property type="entry name" value="GFO_IDH_MocA_C3"/>
    <property type="match status" value="1"/>
</dbReference>
<feature type="domain" description="Gfo/Idh/MocA-like oxidoreductase N-terminal" evidence="3">
    <location>
        <begin position="7"/>
        <end position="120"/>
    </location>
</feature>
<gene>
    <name evidence="5" type="ORF">GS398_08860</name>
</gene>
<keyword evidence="2" id="KW-0560">Oxidoreductase</keyword>
<dbReference type="EMBL" id="WVHS01000002">
    <property type="protein sequence ID" value="MXV15410.1"/>
    <property type="molecule type" value="Genomic_DNA"/>
</dbReference>
<comment type="caution">
    <text evidence="5">The sequence shown here is derived from an EMBL/GenBank/DDBJ whole genome shotgun (WGS) entry which is preliminary data.</text>
</comment>
<dbReference type="InterPro" id="IPR036291">
    <property type="entry name" value="NAD(P)-bd_dom_sf"/>
</dbReference>
<dbReference type="GO" id="GO:0016491">
    <property type="term" value="F:oxidoreductase activity"/>
    <property type="evidence" value="ECO:0007669"/>
    <property type="project" value="UniProtKB-KW"/>
</dbReference>
<dbReference type="PANTHER" id="PTHR43708">
    <property type="entry name" value="CONSERVED EXPRESSED OXIDOREDUCTASE (EUROFUNG)"/>
    <property type="match status" value="1"/>
</dbReference>
<keyword evidence="6" id="KW-1185">Reference proteome</keyword>
<evidence type="ECO:0000259" key="3">
    <source>
        <dbReference type="Pfam" id="PF01408"/>
    </source>
</evidence>
<dbReference type="InterPro" id="IPR055170">
    <property type="entry name" value="GFO_IDH_MocA-like_dom"/>
</dbReference>
<dbReference type="RefSeq" id="WP_160906408.1">
    <property type="nucleotide sequence ID" value="NZ_WVHS01000002.1"/>
</dbReference>
<dbReference type="SUPFAM" id="SSF51735">
    <property type="entry name" value="NAD(P)-binding Rossmann-fold domains"/>
    <property type="match status" value="1"/>
</dbReference>
<feature type="domain" description="GFO/IDH/MocA-like oxidoreductase" evidence="4">
    <location>
        <begin position="129"/>
        <end position="248"/>
    </location>
</feature>
<dbReference type="AlphaFoldDB" id="A0A7K1XWR7"/>
<organism evidence="5 6">
    <name type="scientific">Hufsiella ginkgonis</name>
    <dbReference type="NCBI Taxonomy" id="2695274"/>
    <lineage>
        <taxon>Bacteria</taxon>
        <taxon>Pseudomonadati</taxon>
        <taxon>Bacteroidota</taxon>
        <taxon>Sphingobacteriia</taxon>
        <taxon>Sphingobacteriales</taxon>
        <taxon>Sphingobacteriaceae</taxon>
        <taxon>Hufsiella</taxon>
    </lineage>
</organism>
<proteinExistence type="inferred from homology"/>
<reference evidence="5 6" key="1">
    <citation type="submission" date="2019-11" db="EMBL/GenBank/DDBJ databases">
        <title>Pedobacter sp. HMF7056 Genome sequencing and assembly.</title>
        <authorList>
            <person name="Kang H."/>
            <person name="Kim H."/>
            <person name="Joh K."/>
        </authorList>
    </citation>
    <scope>NUCLEOTIDE SEQUENCE [LARGE SCALE GENOMIC DNA]</scope>
    <source>
        <strain evidence="5 6">HMF7056</strain>
    </source>
</reference>
<name>A0A7K1XWR7_9SPHI</name>
<accession>A0A7K1XWR7</accession>
<dbReference type="Gene3D" id="3.40.50.720">
    <property type="entry name" value="NAD(P)-binding Rossmann-like Domain"/>
    <property type="match status" value="1"/>
</dbReference>
<dbReference type="SUPFAM" id="SSF55347">
    <property type="entry name" value="Glyceraldehyde-3-phosphate dehydrogenase-like, C-terminal domain"/>
    <property type="match status" value="1"/>
</dbReference>
<dbReference type="GO" id="GO:0000166">
    <property type="term" value="F:nucleotide binding"/>
    <property type="evidence" value="ECO:0007669"/>
    <property type="project" value="InterPro"/>
</dbReference>
<dbReference type="InterPro" id="IPR051317">
    <property type="entry name" value="Gfo/Idh/MocA_oxidoreduct"/>
</dbReference>
<dbReference type="Proteomes" id="UP000451233">
    <property type="component" value="Unassembled WGS sequence"/>
</dbReference>
<comment type="similarity">
    <text evidence="1">Belongs to the Gfo/Idh/MocA family.</text>
</comment>
<evidence type="ECO:0000256" key="1">
    <source>
        <dbReference type="ARBA" id="ARBA00010928"/>
    </source>
</evidence>
<dbReference type="Gene3D" id="3.30.360.10">
    <property type="entry name" value="Dihydrodipicolinate Reductase, domain 2"/>
    <property type="match status" value="1"/>
</dbReference>
<dbReference type="PANTHER" id="PTHR43708:SF5">
    <property type="entry name" value="CONSERVED EXPRESSED OXIDOREDUCTASE (EUROFUNG)-RELATED"/>
    <property type="match status" value="1"/>
</dbReference>